<dbReference type="InterPro" id="IPR012338">
    <property type="entry name" value="Beta-lactam/transpept-like"/>
</dbReference>
<dbReference type="RefSeq" id="WP_289959221.1">
    <property type="nucleotide sequence ID" value="NZ_JAUEMJ010000008.1"/>
</dbReference>
<keyword evidence="3" id="KW-1185">Reference proteome</keyword>
<organism evidence="2 3">
    <name type="scientific">Glycomyces tritici</name>
    <dbReference type="NCBI Taxonomy" id="2665176"/>
    <lineage>
        <taxon>Bacteria</taxon>
        <taxon>Bacillati</taxon>
        <taxon>Actinomycetota</taxon>
        <taxon>Actinomycetes</taxon>
        <taxon>Glycomycetales</taxon>
        <taxon>Glycomycetaceae</taxon>
        <taxon>Glycomyces</taxon>
    </lineage>
</organism>
<accession>A0ABT7YV98</accession>
<reference evidence="2" key="1">
    <citation type="submission" date="2023-06" db="EMBL/GenBank/DDBJ databases">
        <title>Gycomyces niveus sp.nov., a novel actinomycete isolated from soil in Shouguang.</title>
        <authorList>
            <person name="Yang X."/>
            <person name="Zhao J."/>
        </authorList>
    </citation>
    <scope>NUCLEOTIDE SEQUENCE</scope>
    <source>
        <strain evidence="2">NEAU C2</strain>
    </source>
</reference>
<dbReference type="InterPro" id="IPR001466">
    <property type="entry name" value="Beta-lactam-related"/>
</dbReference>
<comment type="caution">
    <text evidence="2">The sequence shown here is derived from an EMBL/GenBank/DDBJ whole genome shotgun (WGS) entry which is preliminary data.</text>
</comment>
<dbReference type="SUPFAM" id="SSF56601">
    <property type="entry name" value="beta-lactamase/transpeptidase-like"/>
    <property type="match status" value="1"/>
</dbReference>
<name>A0ABT7YV98_9ACTN</name>
<proteinExistence type="predicted"/>
<dbReference type="PANTHER" id="PTHR43319">
    <property type="entry name" value="BETA-LACTAMASE-RELATED"/>
    <property type="match status" value="1"/>
</dbReference>
<dbReference type="EMBL" id="JAUEMJ010000008">
    <property type="protein sequence ID" value="MDN3242563.1"/>
    <property type="molecule type" value="Genomic_DNA"/>
</dbReference>
<dbReference type="InterPro" id="IPR052907">
    <property type="entry name" value="Beta-lactamase/esterase"/>
</dbReference>
<protein>
    <submittedName>
        <fullName evidence="2">Serine hydrolase domain-containing protein</fullName>
        <ecNumber evidence="2">3.1.1.103</ecNumber>
    </submittedName>
</protein>
<feature type="domain" description="Beta-lactamase-related" evidence="1">
    <location>
        <begin position="24"/>
        <end position="375"/>
    </location>
</feature>
<dbReference type="PANTHER" id="PTHR43319:SF3">
    <property type="entry name" value="BETA-LACTAMASE-RELATED DOMAIN-CONTAINING PROTEIN"/>
    <property type="match status" value="1"/>
</dbReference>
<dbReference type="GO" id="GO:0016787">
    <property type="term" value="F:hydrolase activity"/>
    <property type="evidence" value="ECO:0007669"/>
    <property type="project" value="UniProtKB-KW"/>
</dbReference>
<sequence>MNTTRIEGAVAPGFETVRDEVAAFVQETDGQTGSQLAAYHRGRLVVDLWTGDAGPEDLTGVHSVTKGATGLVMALLFQDGLVDLDLPVARYWPEFGRAGKSAITVRDVMAHRSGVIGIPGGFTVEELVDEPFVADRLAAEAPLWRPGTAHGYAGFTVGALLNEVVRRTTGQTVQEVYGERVREPLGLDFHLGLPEALEPRYRPIRPWTATPEQEAAFAAYSPNPDGIAGMGYNLGERGFTPQTVMTFPNARIVRAAGPASAGGVASARGIAKLYTAMIGEVDGRAPLLKSETLAEFTAIHSTGTNLVTGPDSPFALGFEAKGLIHPFLSARAFGHTGSAGSDGIADPLRGIAIGYTRSLAAFAFDAPERGRFAAAVTAAAAKLDV</sequence>
<gene>
    <name evidence="2" type="ORF">QWI33_22770</name>
</gene>
<evidence type="ECO:0000259" key="1">
    <source>
        <dbReference type="Pfam" id="PF00144"/>
    </source>
</evidence>
<evidence type="ECO:0000313" key="3">
    <source>
        <dbReference type="Proteomes" id="UP001171902"/>
    </source>
</evidence>
<evidence type="ECO:0000313" key="2">
    <source>
        <dbReference type="EMBL" id="MDN3242563.1"/>
    </source>
</evidence>
<keyword evidence="2" id="KW-0378">Hydrolase</keyword>
<dbReference type="Pfam" id="PF00144">
    <property type="entry name" value="Beta-lactamase"/>
    <property type="match status" value="1"/>
</dbReference>
<dbReference type="EC" id="3.1.1.103" evidence="2"/>
<dbReference type="Gene3D" id="3.40.710.10">
    <property type="entry name" value="DD-peptidase/beta-lactamase superfamily"/>
    <property type="match status" value="1"/>
</dbReference>
<dbReference type="Proteomes" id="UP001171902">
    <property type="component" value="Unassembled WGS sequence"/>
</dbReference>